<evidence type="ECO:0000256" key="4">
    <source>
        <dbReference type="ARBA" id="ARBA00022490"/>
    </source>
</evidence>
<reference evidence="13 14" key="1">
    <citation type="submission" date="2022-12" db="EMBL/GenBank/DDBJ databases">
        <title>Chromosome-level genome of Tegillarca granosa.</title>
        <authorList>
            <person name="Kim J."/>
        </authorList>
    </citation>
    <scope>NUCLEOTIDE SEQUENCE [LARGE SCALE GENOMIC DNA]</scope>
    <source>
        <strain evidence="13">Teg-2019</strain>
        <tissue evidence="13">Adductor muscle</tissue>
    </source>
</reference>
<comment type="function">
    <text evidence="10">Component of the cytosolic iron-sulfur (Fe-S) protein assembly (CIA) machinery. Required for the maturation of extramitochondrial Fe-S proteins. Part of an electron transfer chain functioning in an early step of cytosolic Fe-S biogenesis, facilitating the de novo assembly of a [4Fe-4S] cluster on the cytosolic Fe-S scaffold complex. Electrons are transferred from NADPH via a FAD- and FMN-containing diflavin oxidoreductase. Together with the diflavin oxidoreductase, also required for the assembly of the diferric tyrosyl radical cofactor of ribonucleotide reductase (RNR), probably by providing electrons for reduction during radical cofactor maturation in the catalytic small subunit.</text>
</comment>
<comment type="subcellular location">
    <subcellularLocation>
        <location evidence="10">Cytoplasm</location>
    </subcellularLocation>
    <subcellularLocation>
        <location evidence="10">Mitochondrion intermembrane space</location>
    </subcellularLocation>
</comment>
<dbReference type="Pfam" id="PF20922">
    <property type="entry name" value="Anamorsin_N"/>
    <property type="match status" value="1"/>
</dbReference>
<evidence type="ECO:0000259" key="12">
    <source>
        <dbReference type="Pfam" id="PF20922"/>
    </source>
</evidence>
<evidence type="ECO:0000256" key="1">
    <source>
        <dbReference type="ARBA" id="ARBA00001966"/>
    </source>
</evidence>
<evidence type="ECO:0000313" key="14">
    <source>
        <dbReference type="Proteomes" id="UP001217089"/>
    </source>
</evidence>
<evidence type="ECO:0000259" key="11">
    <source>
        <dbReference type="Pfam" id="PF05093"/>
    </source>
</evidence>
<dbReference type="InterPro" id="IPR007785">
    <property type="entry name" value="Anamorsin"/>
</dbReference>
<evidence type="ECO:0000313" key="13">
    <source>
        <dbReference type="EMBL" id="KAJ8303581.1"/>
    </source>
</evidence>
<evidence type="ECO:0000256" key="6">
    <source>
        <dbReference type="ARBA" id="ARBA00022723"/>
    </source>
</evidence>
<feature type="binding site" evidence="10">
    <location>
        <position position="228"/>
    </location>
    <ligand>
        <name>[2Fe-2S] cluster</name>
        <dbReference type="ChEBI" id="CHEBI:190135"/>
    </ligand>
</feature>
<dbReference type="Proteomes" id="UP001217089">
    <property type="component" value="Unassembled WGS sequence"/>
</dbReference>
<comment type="similarity">
    <text evidence="2 10">Belongs to the anamorsin family.</text>
</comment>
<feature type="binding site" evidence="10">
    <location>
        <position position="241"/>
    </location>
    <ligand>
        <name>[2Fe-2S] cluster</name>
        <dbReference type="ChEBI" id="CHEBI:190135"/>
    </ligand>
</feature>
<dbReference type="PANTHER" id="PTHR13273:SF14">
    <property type="entry name" value="ANAMORSIN"/>
    <property type="match status" value="1"/>
</dbReference>
<keyword evidence="9 10" id="KW-0496">Mitochondrion</keyword>
<comment type="domain">
    <text evidence="10">The C-terminal domain binds 2 Fe-S clusters but is otherwise mostly in an intrinsically disordered conformation.</text>
</comment>
<keyword evidence="8 10" id="KW-0411">Iron-sulfur</keyword>
<gene>
    <name evidence="13" type="ORF">KUTeg_019977</name>
</gene>
<keyword evidence="7 10" id="KW-0408">Iron</keyword>
<keyword evidence="3 10" id="KW-0004">4Fe-4S</keyword>
<evidence type="ECO:0000256" key="2">
    <source>
        <dbReference type="ARBA" id="ARBA00008169"/>
    </source>
</evidence>
<feature type="binding site" evidence="10">
    <location>
        <position position="265"/>
    </location>
    <ligand>
        <name>[4Fe-4S] cluster</name>
        <dbReference type="ChEBI" id="CHEBI:49883"/>
    </ligand>
</feature>
<keyword evidence="6 10" id="KW-0479">Metal-binding</keyword>
<sequence>MVKCSTVEMLLNKPPNNSVLLLWSGTRPTEDLQSIVQELTQAVGNEGKVQVEHIERLLLSSHAISGLIQPSTTLHTTEILGEICRILKPNGSLYIREPTSESSDKLKTKDKLCSALKVSGFINLTEPTVVNLTDEEKKEIHSLLDSVDYDMVELSCQKPSYEIGASSQLKLSFAKKPEKHKVADDVAKVWTLSASDMLDDDVELVNDDELLDEEDLKKPDPSTLKAECGTGPKKKKACKNCTCGLAEELESEKQEKTPKEATSACGSCYLGDAFRCASCPYLGMPAFKPGEKVVLSDRQLKVDA</sequence>
<comment type="cofactor">
    <cofactor evidence="10">
        <name>[2Fe-2S] cluster</name>
        <dbReference type="ChEBI" id="CHEBI:190135"/>
    </cofactor>
</comment>
<keyword evidence="4 10" id="KW-0963">Cytoplasm</keyword>
<evidence type="ECO:0000256" key="7">
    <source>
        <dbReference type="ARBA" id="ARBA00023004"/>
    </source>
</evidence>
<feature type="binding site" evidence="10">
    <location>
        <position position="238"/>
    </location>
    <ligand>
        <name>[2Fe-2S] cluster</name>
        <dbReference type="ChEBI" id="CHEBI:190135"/>
    </ligand>
</feature>
<evidence type="ECO:0000256" key="10">
    <source>
        <dbReference type="HAMAP-Rule" id="MF_03115"/>
    </source>
</evidence>
<dbReference type="InterPro" id="IPR049011">
    <property type="entry name" value="Anamorsin_N_metazoan"/>
</dbReference>
<feature type="binding site" evidence="10">
    <location>
        <position position="243"/>
    </location>
    <ligand>
        <name>[2Fe-2S] cluster</name>
        <dbReference type="ChEBI" id="CHEBI:190135"/>
    </ligand>
</feature>
<name>A0ABQ9EI91_TEGGR</name>
<protein>
    <recommendedName>
        <fullName evidence="10">Anamorsin homolog</fullName>
    </recommendedName>
    <alternativeName>
        <fullName evidence="10">Fe-S cluster assembly protein DRE2 homolog</fullName>
    </alternativeName>
</protein>
<comment type="domain">
    <text evidence="10">The twin Cx2C motifs are involved in the recognition by the mitochondrial MIA40-ERV1 disulfide relay system. The formation of 2 disulfide bonds in the Cx2C motifs through dithiol/disulfide exchange reactions effectively traps the protein in the mitochondrial intermembrane space.</text>
</comment>
<dbReference type="Pfam" id="PF05093">
    <property type="entry name" value="CIAPIN1"/>
    <property type="match status" value="1"/>
</dbReference>
<feature type="binding site" evidence="10">
    <location>
        <position position="276"/>
    </location>
    <ligand>
        <name>[4Fe-4S] cluster</name>
        <dbReference type="ChEBI" id="CHEBI:49883"/>
    </ligand>
</feature>
<dbReference type="PANTHER" id="PTHR13273">
    <property type="entry name" value="ANAMORSIN"/>
    <property type="match status" value="1"/>
</dbReference>
<dbReference type="Gene3D" id="3.40.50.150">
    <property type="entry name" value="Vaccinia Virus protein VP39"/>
    <property type="match status" value="1"/>
</dbReference>
<accession>A0ABQ9EI91</accession>
<dbReference type="InterPro" id="IPR046408">
    <property type="entry name" value="CIAPIN1"/>
</dbReference>
<feature type="binding site" evidence="10">
    <location>
        <position position="268"/>
    </location>
    <ligand>
        <name>[4Fe-4S] cluster</name>
        <dbReference type="ChEBI" id="CHEBI:49883"/>
    </ligand>
</feature>
<evidence type="ECO:0000256" key="9">
    <source>
        <dbReference type="ARBA" id="ARBA00023128"/>
    </source>
</evidence>
<keyword evidence="14" id="KW-1185">Reference proteome</keyword>
<feature type="region of interest" description="Fe-S binding site B" evidence="10">
    <location>
        <begin position="265"/>
        <end position="279"/>
    </location>
</feature>
<feature type="domain" description="Anamorsin N-terminal" evidence="12">
    <location>
        <begin position="17"/>
        <end position="166"/>
    </location>
</feature>
<evidence type="ECO:0000256" key="3">
    <source>
        <dbReference type="ARBA" id="ARBA00022485"/>
    </source>
</evidence>
<comment type="subunit">
    <text evidence="10">Monomer.</text>
</comment>
<organism evidence="13 14">
    <name type="scientific">Tegillarca granosa</name>
    <name type="common">Malaysian cockle</name>
    <name type="synonym">Anadara granosa</name>
    <dbReference type="NCBI Taxonomy" id="220873"/>
    <lineage>
        <taxon>Eukaryota</taxon>
        <taxon>Metazoa</taxon>
        <taxon>Spiralia</taxon>
        <taxon>Lophotrochozoa</taxon>
        <taxon>Mollusca</taxon>
        <taxon>Bivalvia</taxon>
        <taxon>Autobranchia</taxon>
        <taxon>Pteriomorphia</taxon>
        <taxon>Arcoida</taxon>
        <taxon>Arcoidea</taxon>
        <taxon>Arcidae</taxon>
        <taxon>Tegillarca</taxon>
    </lineage>
</organism>
<comment type="cofactor">
    <cofactor evidence="1 10">
        <name>[4Fe-4S] cluster</name>
        <dbReference type="ChEBI" id="CHEBI:49883"/>
    </cofactor>
</comment>
<comment type="caution">
    <text evidence="13">The sequence shown here is derived from an EMBL/GenBank/DDBJ whole genome shotgun (WGS) entry which is preliminary data.</text>
</comment>
<keyword evidence="5 10" id="KW-0001">2Fe-2S</keyword>
<proteinExistence type="inferred from homology"/>
<evidence type="ECO:0000256" key="5">
    <source>
        <dbReference type="ARBA" id="ARBA00022714"/>
    </source>
</evidence>
<evidence type="ECO:0000256" key="8">
    <source>
        <dbReference type="ARBA" id="ARBA00023014"/>
    </source>
</evidence>
<feature type="short sequence motif" description="Cx2C motif 2" evidence="10">
    <location>
        <begin position="276"/>
        <end position="279"/>
    </location>
</feature>
<feature type="short sequence motif" description="Cx2C motif 1" evidence="10">
    <location>
        <begin position="265"/>
        <end position="268"/>
    </location>
</feature>
<dbReference type="InterPro" id="IPR029063">
    <property type="entry name" value="SAM-dependent_MTases_sf"/>
</dbReference>
<dbReference type="HAMAP" id="MF_03115">
    <property type="entry name" value="Anamorsin"/>
    <property type="match status" value="1"/>
</dbReference>
<feature type="binding site" evidence="10">
    <location>
        <position position="279"/>
    </location>
    <ligand>
        <name>[4Fe-4S] cluster</name>
        <dbReference type="ChEBI" id="CHEBI:49883"/>
    </ligand>
</feature>
<comment type="domain">
    <text evidence="10">The N-terminal domain has structural similarity with S-adenosyl-L-methionine-dependent methyltransferases, but does not bind S-adenosyl-L-methionine. It is required for correct assembly of the 2 Fe-S clusters.</text>
</comment>
<feature type="domain" description="Anamorsin C-terminal" evidence="11">
    <location>
        <begin position="257"/>
        <end position="294"/>
    </location>
</feature>
<comment type="caution">
    <text evidence="10">Lacks conserved residue(s) required for the propagation of feature annotation.</text>
</comment>
<dbReference type="EMBL" id="JARBDR010000917">
    <property type="protein sequence ID" value="KAJ8303581.1"/>
    <property type="molecule type" value="Genomic_DNA"/>
</dbReference>